<proteinExistence type="predicted"/>
<name>A0A0A8Z893_ARUDO</name>
<sequence length="38" mass="3838">MSGPGSGSGVSCSDLLELPIGPGHVAFIRDGERPRTQG</sequence>
<evidence type="ECO:0000313" key="1">
    <source>
        <dbReference type="EMBL" id="JAD33913.1"/>
    </source>
</evidence>
<organism evidence="1">
    <name type="scientific">Arundo donax</name>
    <name type="common">Giant reed</name>
    <name type="synonym">Donax arundinaceus</name>
    <dbReference type="NCBI Taxonomy" id="35708"/>
    <lineage>
        <taxon>Eukaryota</taxon>
        <taxon>Viridiplantae</taxon>
        <taxon>Streptophyta</taxon>
        <taxon>Embryophyta</taxon>
        <taxon>Tracheophyta</taxon>
        <taxon>Spermatophyta</taxon>
        <taxon>Magnoliopsida</taxon>
        <taxon>Liliopsida</taxon>
        <taxon>Poales</taxon>
        <taxon>Poaceae</taxon>
        <taxon>PACMAD clade</taxon>
        <taxon>Arundinoideae</taxon>
        <taxon>Arundineae</taxon>
        <taxon>Arundo</taxon>
    </lineage>
</organism>
<dbReference type="EMBL" id="GBRH01263982">
    <property type="protein sequence ID" value="JAD33913.1"/>
    <property type="molecule type" value="Transcribed_RNA"/>
</dbReference>
<accession>A0A0A8Z893</accession>
<reference evidence="1" key="2">
    <citation type="journal article" date="2015" name="Data Brief">
        <title>Shoot transcriptome of the giant reed, Arundo donax.</title>
        <authorList>
            <person name="Barrero R.A."/>
            <person name="Guerrero F.D."/>
            <person name="Moolhuijzen P."/>
            <person name="Goolsby J.A."/>
            <person name="Tidwell J."/>
            <person name="Bellgard S.E."/>
            <person name="Bellgard M.I."/>
        </authorList>
    </citation>
    <scope>NUCLEOTIDE SEQUENCE</scope>
    <source>
        <tissue evidence="1">Shoot tissue taken approximately 20 cm above the soil surface</tissue>
    </source>
</reference>
<dbReference type="AlphaFoldDB" id="A0A0A8Z893"/>
<reference evidence="1" key="1">
    <citation type="submission" date="2014-09" db="EMBL/GenBank/DDBJ databases">
        <authorList>
            <person name="Magalhaes I.L.F."/>
            <person name="Oliveira U."/>
            <person name="Santos F.R."/>
            <person name="Vidigal T.H.D.A."/>
            <person name="Brescovit A.D."/>
            <person name="Santos A.J."/>
        </authorList>
    </citation>
    <scope>NUCLEOTIDE SEQUENCE</scope>
    <source>
        <tissue evidence="1">Shoot tissue taken approximately 20 cm above the soil surface</tissue>
    </source>
</reference>
<protein>
    <submittedName>
        <fullName evidence="1">Uncharacterized protein</fullName>
    </submittedName>
</protein>